<dbReference type="SUPFAM" id="SSF55729">
    <property type="entry name" value="Acyl-CoA N-acyltransferases (Nat)"/>
    <property type="match status" value="1"/>
</dbReference>
<name>A0AAE3IKD8_9FIRM</name>
<proteinExistence type="predicted"/>
<dbReference type="Proteomes" id="UP001208131">
    <property type="component" value="Unassembled WGS sequence"/>
</dbReference>
<sequence length="176" mass="20320">MIIKNYKIIPNFEYNSLVKSREQLAKLQHTMSKLSDRADFLNTIMDHIGDHQETLLDMYDVNGSLFGLFVSPILNRNRPIYVTTRCAAYCNPISMSSSDIVDDVMEIVSVDTKELHREGHGSRNIQAMIAIARLMKLKKIWGSIWVDTPIGFDNLCCFYQKNGFEIKGKRFYMNLE</sequence>
<comment type="caution">
    <text evidence="1">The sequence shown here is derived from an EMBL/GenBank/DDBJ whole genome shotgun (WGS) entry which is preliminary data.</text>
</comment>
<reference evidence="1 2" key="1">
    <citation type="journal article" date="2021" name="ISME Commun">
        <title>Automated analysis of genomic sequences facilitates high-throughput and comprehensive description of bacteria.</title>
        <authorList>
            <person name="Hitch T.C.A."/>
        </authorList>
    </citation>
    <scope>NUCLEOTIDE SEQUENCE [LARGE SCALE GENOMIC DNA]</scope>
    <source>
        <strain evidence="1 2">Sanger_31</strain>
    </source>
</reference>
<evidence type="ECO:0000313" key="2">
    <source>
        <dbReference type="Proteomes" id="UP001208131"/>
    </source>
</evidence>
<dbReference type="Gene3D" id="3.40.630.30">
    <property type="match status" value="1"/>
</dbReference>
<dbReference type="EMBL" id="JAOQJZ010000018">
    <property type="protein sequence ID" value="MCU6706852.1"/>
    <property type="molecule type" value="Genomic_DNA"/>
</dbReference>
<protein>
    <submittedName>
        <fullName evidence="1">Uncharacterized protein</fullName>
    </submittedName>
</protein>
<dbReference type="InterPro" id="IPR016181">
    <property type="entry name" value="Acyl_CoA_acyltransferase"/>
</dbReference>
<evidence type="ECO:0000313" key="1">
    <source>
        <dbReference type="EMBL" id="MCU6706852.1"/>
    </source>
</evidence>
<gene>
    <name evidence="1" type="ORF">OCV57_13110</name>
</gene>
<dbReference type="RefSeq" id="WP_038672330.1">
    <property type="nucleotide sequence ID" value="NZ_JAOQJZ010000018.1"/>
</dbReference>
<accession>A0AAE3IKD8</accession>
<keyword evidence="2" id="KW-1185">Reference proteome</keyword>
<dbReference type="AlphaFoldDB" id="A0AAE3IKD8"/>
<organism evidence="1 2">
    <name type="scientific">Hominimerdicola aceti</name>
    <dbReference type="NCBI Taxonomy" id="2981726"/>
    <lineage>
        <taxon>Bacteria</taxon>
        <taxon>Bacillati</taxon>
        <taxon>Bacillota</taxon>
        <taxon>Clostridia</taxon>
        <taxon>Eubacteriales</taxon>
        <taxon>Oscillospiraceae</taxon>
        <taxon>Hominimerdicola</taxon>
    </lineage>
</organism>